<evidence type="ECO:0000256" key="5">
    <source>
        <dbReference type="ARBA" id="ARBA00022692"/>
    </source>
</evidence>
<dbReference type="STRING" id="425264.A0A3G2S6Q3"/>
<evidence type="ECO:0000256" key="2">
    <source>
        <dbReference type="ARBA" id="ARBA00004687"/>
    </source>
</evidence>
<feature type="transmembrane region" description="Helical" evidence="9">
    <location>
        <begin position="387"/>
        <end position="408"/>
    </location>
</feature>
<keyword evidence="4" id="KW-0337">GPI-anchor biosynthesis</keyword>
<feature type="transmembrane region" description="Helical" evidence="9">
    <location>
        <begin position="355"/>
        <end position="375"/>
    </location>
</feature>
<keyword evidence="11" id="KW-1185">Reference proteome</keyword>
<dbReference type="VEuPathDB" id="FungiDB:DNF11_0787"/>
<evidence type="ECO:0000256" key="3">
    <source>
        <dbReference type="ARBA" id="ARBA00010026"/>
    </source>
</evidence>
<evidence type="ECO:0000313" key="10">
    <source>
        <dbReference type="EMBL" id="AYO41737.1"/>
    </source>
</evidence>
<gene>
    <name evidence="10" type="primary">PIGU</name>
    <name evidence="10" type="ORF">DNF11_0787</name>
</gene>
<dbReference type="AlphaFoldDB" id="A0A3G2S6Q3"/>
<keyword evidence="5 9" id="KW-0812">Transmembrane</keyword>
<dbReference type="Pfam" id="PF06728">
    <property type="entry name" value="PIG-U"/>
    <property type="match status" value="1"/>
</dbReference>
<feature type="transmembrane region" description="Helical" evidence="9">
    <location>
        <begin position="121"/>
        <end position="141"/>
    </location>
</feature>
<feature type="transmembrane region" description="Helical" evidence="9">
    <location>
        <begin position="225"/>
        <end position="244"/>
    </location>
</feature>
<feature type="transmembrane region" description="Helical" evidence="9">
    <location>
        <begin position="283"/>
        <end position="304"/>
    </location>
</feature>
<evidence type="ECO:0000256" key="4">
    <source>
        <dbReference type="ARBA" id="ARBA00022502"/>
    </source>
</evidence>
<evidence type="ECO:0000313" key="11">
    <source>
        <dbReference type="Proteomes" id="UP000269793"/>
    </source>
</evidence>
<organism evidence="10 11">
    <name type="scientific">Malassezia restricta (strain ATCC 96810 / NBRC 103918 / CBS 7877)</name>
    <name type="common">Seborrheic dermatitis infection agent</name>
    <dbReference type="NCBI Taxonomy" id="425264"/>
    <lineage>
        <taxon>Eukaryota</taxon>
        <taxon>Fungi</taxon>
        <taxon>Dikarya</taxon>
        <taxon>Basidiomycota</taxon>
        <taxon>Ustilaginomycotina</taxon>
        <taxon>Malasseziomycetes</taxon>
        <taxon>Malasseziales</taxon>
        <taxon>Malasseziaceae</taxon>
        <taxon>Malassezia</taxon>
    </lineage>
</organism>
<dbReference type="Proteomes" id="UP000269793">
    <property type="component" value="Chromosome II"/>
</dbReference>
<sequence length="436" mass="49172">MPSLSAGYLAVFTVGIALRVLISRVSAWGESLIDVLEFATPLDRLDLLRELHAIFRFANASPQDIWGSLTQHHSPLLLLLPSKLILDPFLSAVAWIAVDVLTAVTLAKTAEILRSRSKNKAVCLSPVLVAACFLLNPYAIAACVAKSMSQVRTCLIMVSLLSAIRGSSRLLVLSHVLNSILFFTPIMFTPIFALLGSDSYADYGSWRSKFGLRRVDAWYVFLRKFVWHASLLLMASLFASYLLSGDPNGAFVRSVYGSRFLADDLTPTIGLFWYFFVEMFSHFFSFFVMVVHVHMWIYTIPVLLKYRTDLVFGLTILLGVQCLFEAYPCVGDTAAFLAIWSLSYGRLADYLRYPMVSFMLFAYTTLLFPVFRYLWMYAGSANANFYYAINLVHGMGIASVILDAVWAWGRERWEDERHIQEAPKDLQGSVRLIVQQ</sequence>
<keyword evidence="8 9" id="KW-0472">Membrane</keyword>
<evidence type="ECO:0000256" key="6">
    <source>
        <dbReference type="ARBA" id="ARBA00022824"/>
    </source>
</evidence>
<feature type="transmembrane region" description="Helical" evidence="9">
    <location>
        <begin position="176"/>
        <end position="196"/>
    </location>
</feature>
<proteinExistence type="inferred from homology"/>
<evidence type="ECO:0000256" key="9">
    <source>
        <dbReference type="SAM" id="Phobius"/>
    </source>
</evidence>
<feature type="transmembrane region" description="Helical" evidence="9">
    <location>
        <begin position="256"/>
        <end position="277"/>
    </location>
</feature>
<comment type="similarity">
    <text evidence="3">Belongs to the PIGU family.</text>
</comment>
<dbReference type="GO" id="GO:0016255">
    <property type="term" value="P:attachment of GPI anchor to protein"/>
    <property type="evidence" value="ECO:0007669"/>
    <property type="project" value="InterPro"/>
</dbReference>
<dbReference type="PANTHER" id="PTHR13121:SF0">
    <property type="entry name" value="PHOSPHATIDYLINOSITOL GLYCAN ANCHOR BIOSYNTHESIS CLASS U PROTEIN"/>
    <property type="match status" value="1"/>
</dbReference>
<dbReference type="UniPathway" id="UPA00196"/>
<evidence type="ECO:0000256" key="1">
    <source>
        <dbReference type="ARBA" id="ARBA00004477"/>
    </source>
</evidence>
<dbReference type="GO" id="GO:0042765">
    <property type="term" value="C:GPI-anchor transamidase complex"/>
    <property type="evidence" value="ECO:0007669"/>
    <property type="project" value="InterPro"/>
</dbReference>
<evidence type="ECO:0000256" key="7">
    <source>
        <dbReference type="ARBA" id="ARBA00022989"/>
    </source>
</evidence>
<dbReference type="GO" id="GO:0006506">
    <property type="term" value="P:GPI anchor biosynthetic process"/>
    <property type="evidence" value="ECO:0007669"/>
    <property type="project" value="UniProtKB-UniPathway"/>
</dbReference>
<reference evidence="10 11" key="1">
    <citation type="submission" date="2018-10" db="EMBL/GenBank/DDBJ databases">
        <title>Complete genome sequence of Malassezia restricta CBS 7877.</title>
        <authorList>
            <person name="Morand S.C."/>
            <person name="Bertignac M."/>
            <person name="Iltis A."/>
            <person name="Kolder I."/>
            <person name="Pirovano W."/>
            <person name="Jourdain R."/>
            <person name="Clavaud C."/>
        </authorList>
    </citation>
    <scope>NUCLEOTIDE SEQUENCE [LARGE SCALE GENOMIC DNA]</scope>
    <source>
        <strain evidence="10 11">CBS 7877</strain>
    </source>
</reference>
<accession>A0A3G2S6Q3</accession>
<dbReference type="OrthoDB" id="549017at2759"/>
<evidence type="ECO:0000256" key="8">
    <source>
        <dbReference type="ARBA" id="ARBA00023136"/>
    </source>
</evidence>
<feature type="transmembrane region" description="Helical" evidence="9">
    <location>
        <begin position="316"/>
        <end position="343"/>
    </location>
</feature>
<dbReference type="InterPro" id="IPR009600">
    <property type="entry name" value="PIG-U"/>
</dbReference>
<dbReference type="EMBL" id="CP033149">
    <property type="protein sequence ID" value="AYO41737.1"/>
    <property type="molecule type" value="Genomic_DNA"/>
</dbReference>
<name>A0A3G2S6Q3_MALR7</name>
<keyword evidence="7 9" id="KW-1133">Transmembrane helix</keyword>
<keyword evidence="6" id="KW-0256">Endoplasmic reticulum</keyword>
<dbReference type="PANTHER" id="PTHR13121">
    <property type="entry name" value="GPI TRANSAMIDASE COMPONENT PIG-U"/>
    <property type="match status" value="1"/>
</dbReference>
<comment type="subcellular location">
    <subcellularLocation>
        <location evidence="1">Endoplasmic reticulum membrane</location>
        <topology evidence="1">Multi-pass membrane protein</topology>
    </subcellularLocation>
</comment>
<comment type="pathway">
    <text evidence="2">Glycolipid biosynthesis; glycosylphosphatidylinositol-anchor biosynthesis.</text>
</comment>
<protein>
    <submittedName>
        <fullName evidence="10">Phosphatidylinositol glycan anchor biosynthesis class U protein</fullName>
    </submittedName>
</protein>